<sequence length="64" mass="7492">MAQKMKYEVQEDETVIECLDRIKKDGYTPIKRVEKPIFKEVIKSGLKTYEPISSKIIFEAVKID</sequence>
<dbReference type="Proteomes" id="UP000233375">
    <property type="component" value="Unassembled WGS sequence"/>
</dbReference>
<dbReference type="OrthoDB" id="2354098at2"/>
<dbReference type="RefSeq" id="WP_101175646.1">
    <property type="nucleotide sequence ID" value="NZ_PISE01000007.1"/>
</dbReference>
<dbReference type="AlphaFoldDB" id="A0A2N0Z6M9"/>
<evidence type="ECO:0000313" key="2">
    <source>
        <dbReference type="Proteomes" id="UP000233375"/>
    </source>
</evidence>
<dbReference type="Pfam" id="PF14044">
    <property type="entry name" value="NETI"/>
    <property type="match status" value="1"/>
</dbReference>
<dbReference type="EMBL" id="PISE01000007">
    <property type="protein sequence ID" value="PKG25159.1"/>
    <property type="molecule type" value="Genomic_DNA"/>
</dbReference>
<accession>A0A2N0Z6M9</accession>
<evidence type="ECO:0000313" key="1">
    <source>
        <dbReference type="EMBL" id="PKG25159.1"/>
    </source>
</evidence>
<dbReference type="InterPro" id="IPR025930">
    <property type="entry name" value="NETI"/>
</dbReference>
<proteinExistence type="predicted"/>
<gene>
    <name evidence="1" type="ORF">CWS01_03415</name>
</gene>
<organism evidence="1 2">
    <name type="scientific">Niallia nealsonii</name>
    <dbReference type="NCBI Taxonomy" id="115979"/>
    <lineage>
        <taxon>Bacteria</taxon>
        <taxon>Bacillati</taxon>
        <taxon>Bacillota</taxon>
        <taxon>Bacilli</taxon>
        <taxon>Bacillales</taxon>
        <taxon>Bacillaceae</taxon>
        <taxon>Niallia</taxon>
    </lineage>
</organism>
<comment type="caution">
    <text evidence="1">The sequence shown here is derived from an EMBL/GenBank/DDBJ whole genome shotgun (WGS) entry which is preliminary data.</text>
</comment>
<protein>
    <submittedName>
        <fullName evidence="1">NETI motif-containing protein</fullName>
    </submittedName>
</protein>
<reference evidence="1 2" key="1">
    <citation type="journal article" date="2003" name="Int. J. Syst. Evol. Microbiol.">
        <title>Bacillus nealsonii sp. nov., isolated from a spacecraft-assembly facility, whose spores are gamma-radiation resistant.</title>
        <authorList>
            <person name="Venkateswaran K."/>
            <person name="Kempf M."/>
            <person name="Chen F."/>
            <person name="Satomi M."/>
            <person name="Nicholson W."/>
            <person name="Kern R."/>
        </authorList>
    </citation>
    <scope>NUCLEOTIDE SEQUENCE [LARGE SCALE GENOMIC DNA]</scope>
    <source>
        <strain evidence="1 2">FO-92</strain>
    </source>
</reference>
<keyword evidence="2" id="KW-1185">Reference proteome</keyword>
<name>A0A2N0Z6M9_9BACI</name>